<gene>
    <name evidence="14" type="primary">folK</name>
    <name evidence="14" type="ORF">ACFP85_14670</name>
</gene>
<keyword evidence="15" id="KW-1185">Reference proteome</keyword>
<sequence length="162" mass="18005">MARAFIGLGSNLAQPAAQIQAALHAMTQLADTQLIAQSSLYGSKPMGPQDQPDYVNAVVALQTSLTPHQLLDALQRIELEHGRVRKAERWGPRTLDLDILLFDDLQFSDERLTIPHYGMRQREFVIYPLLEIAPQLVLPDGTPLSDLQHTCDVNGLIRLSAQ</sequence>
<dbReference type="PROSITE" id="PS00794">
    <property type="entry name" value="HPPK"/>
    <property type="match status" value="1"/>
</dbReference>
<feature type="domain" description="7,8-dihydro-6-hydroxymethylpterin-pyrophosphokinase" evidence="13">
    <location>
        <begin position="89"/>
        <end position="100"/>
    </location>
</feature>
<reference evidence="15" key="1">
    <citation type="journal article" date="2019" name="Int. J. Syst. Evol. Microbiol.">
        <title>The Global Catalogue of Microorganisms (GCM) 10K type strain sequencing project: providing services to taxonomists for standard genome sequencing and annotation.</title>
        <authorList>
            <consortium name="The Broad Institute Genomics Platform"/>
            <consortium name="The Broad Institute Genome Sequencing Center for Infectious Disease"/>
            <person name="Wu L."/>
            <person name="Ma J."/>
        </authorList>
    </citation>
    <scope>NUCLEOTIDE SEQUENCE [LARGE SCALE GENOMIC DNA]</scope>
    <source>
        <strain evidence="15">CGMCC 1.16031</strain>
    </source>
</reference>
<evidence type="ECO:0000256" key="8">
    <source>
        <dbReference type="ARBA" id="ARBA00022840"/>
    </source>
</evidence>
<keyword evidence="6" id="KW-0547">Nucleotide-binding</keyword>
<evidence type="ECO:0000256" key="10">
    <source>
        <dbReference type="ARBA" id="ARBA00029409"/>
    </source>
</evidence>
<dbReference type="CDD" id="cd00483">
    <property type="entry name" value="HPPK"/>
    <property type="match status" value="1"/>
</dbReference>
<dbReference type="InterPro" id="IPR000550">
    <property type="entry name" value="Hppk"/>
</dbReference>
<dbReference type="RefSeq" id="WP_131257843.1">
    <property type="nucleotide sequence ID" value="NZ_JBHSUS010000001.1"/>
</dbReference>
<dbReference type="SUPFAM" id="SSF55083">
    <property type="entry name" value="6-hydroxymethyl-7,8-dihydropterin pyrophosphokinase, HPPK"/>
    <property type="match status" value="1"/>
</dbReference>
<accession>A0ABW1XRM1</accession>
<dbReference type="PANTHER" id="PTHR43071:SF1">
    <property type="entry name" value="2-AMINO-4-HYDROXY-6-HYDROXYMETHYLDIHYDROPTERIDINE PYROPHOSPHOKINASE"/>
    <property type="match status" value="1"/>
</dbReference>
<organism evidence="14 15">
    <name type="scientific">Pseudobowmanella zhangzhouensis</name>
    <dbReference type="NCBI Taxonomy" id="1537679"/>
    <lineage>
        <taxon>Bacteria</taxon>
        <taxon>Pseudomonadati</taxon>
        <taxon>Pseudomonadota</taxon>
        <taxon>Gammaproteobacteria</taxon>
        <taxon>Alteromonadales</taxon>
        <taxon>Alteromonadaceae</taxon>
    </lineage>
</organism>
<evidence type="ECO:0000256" key="12">
    <source>
        <dbReference type="ARBA" id="ARBA00033413"/>
    </source>
</evidence>
<dbReference type="Pfam" id="PF01288">
    <property type="entry name" value="HPPK"/>
    <property type="match status" value="1"/>
</dbReference>
<protein>
    <recommendedName>
        <fullName evidence="4">2-amino-4-hydroxy-6-hydroxymethyldihydropteridine pyrophosphokinase</fullName>
        <ecNumber evidence="3">2.7.6.3</ecNumber>
    </recommendedName>
    <alternativeName>
        <fullName evidence="11">6-hydroxymethyl-7,8-dihydropterin pyrophosphokinase</fullName>
    </alternativeName>
    <alternativeName>
        <fullName evidence="12">7,8-dihydro-6-hydroxymethylpterin-pyrophosphokinase</fullName>
    </alternativeName>
</protein>
<keyword evidence="5 14" id="KW-0808">Transferase</keyword>
<evidence type="ECO:0000256" key="1">
    <source>
        <dbReference type="ARBA" id="ARBA00005051"/>
    </source>
</evidence>
<comment type="pathway">
    <text evidence="1">Cofactor biosynthesis; tetrahydrofolate biosynthesis; 2-amino-4-hydroxy-6-hydroxymethyl-7,8-dihydropteridine diphosphate from 7,8-dihydroneopterin triphosphate: step 4/4.</text>
</comment>
<keyword evidence="7" id="KW-0418">Kinase</keyword>
<evidence type="ECO:0000256" key="3">
    <source>
        <dbReference type="ARBA" id="ARBA00013253"/>
    </source>
</evidence>
<comment type="caution">
    <text evidence="14">The sequence shown here is derived from an EMBL/GenBank/DDBJ whole genome shotgun (WGS) entry which is preliminary data.</text>
</comment>
<dbReference type="Gene3D" id="3.30.70.560">
    <property type="entry name" value="7,8-Dihydro-6-hydroxymethylpterin-pyrophosphokinase HPPK"/>
    <property type="match status" value="1"/>
</dbReference>
<evidence type="ECO:0000256" key="11">
    <source>
        <dbReference type="ARBA" id="ARBA00029766"/>
    </source>
</evidence>
<keyword evidence="8" id="KW-0067">ATP-binding</keyword>
<dbReference type="EMBL" id="JBHSUS010000001">
    <property type="protein sequence ID" value="MFC6441394.1"/>
    <property type="molecule type" value="Genomic_DNA"/>
</dbReference>
<evidence type="ECO:0000256" key="7">
    <source>
        <dbReference type="ARBA" id="ARBA00022777"/>
    </source>
</evidence>
<evidence type="ECO:0000256" key="5">
    <source>
        <dbReference type="ARBA" id="ARBA00022679"/>
    </source>
</evidence>
<name>A0ABW1XRM1_9ALTE</name>
<dbReference type="Proteomes" id="UP001596364">
    <property type="component" value="Unassembled WGS sequence"/>
</dbReference>
<evidence type="ECO:0000313" key="15">
    <source>
        <dbReference type="Proteomes" id="UP001596364"/>
    </source>
</evidence>
<keyword evidence="9" id="KW-0289">Folate biosynthesis</keyword>
<dbReference type="EC" id="2.7.6.3" evidence="3"/>
<dbReference type="InterPro" id="IPR035907">
    <property type="entry name" value="Hppk_sf"/>
</dbReference>
<evidence type="ECO:0000256" key="2">
    <source>
        <dbReference type="ARBA" id="ARBA00005810"/>
    </source>
</evidence>
<comment type="function">
    <text evidence="10">Catalyzes the transfer of pyrophosphate from adenosine triphosphate (ATP) to 6-hydroxymethyl-7,8-dihydropterin, an enzymatic step in folate biosynthesis pathway.</text>
</comment>
<evidence type="ECO:0000259" key="13">
    <source>
        <dbReference type="PROSITE" id="PS00794"/>
    </source>
</evidence>
<dbReference type="PANTHER" id="PTHR43071">
    <property type="entry name" value="2-AMINO-4-HYDROXY-6-HYDROXYMETHYLDIHYDROPTERIDINE PYROPHOSPHOKINASE"/>
    <property type="match status" value="1"/>
</dbReference>
<evidence type="ECO:0000256" key="6">
    <source>
        <dbReference type="ARBA" id="ARBA00022741"/>
    </source>
</evidence>
<dbReference type="GO" id="GO:0003848">
    <property type="term" value="F:2-amino-4-hydroxy-6-hydroxymethyldihydropteridine diphosphokinase activity"/>
    <property type="evidence" value="ECO:0007669"/>
    <property type="project" value="UniProtKB-EC"/>
</dbReference>
<proteinExistence type="inferred from homology"/>
<comment type="similarity">
    <text evidence="2">Belongs to the HPPK family.</text>
</comment>
<evidence type="ECO:0000313" key="14">
    <source>
        <dbReference type="EMBL" id="MFC6441394.1"/>
    </source>
</evidence>
<evidence type="ECO:0000256" key="9">
    <source>
        <dbReference type="ARBA" id="ARBA00022909"/>
    </source>
</evidence>
<evidence type="ECO:0000256" key="4">
    <source>
        <dbReference type="ARBA" id="ARBA00016218"/>
    </source>
</evidence>
<dbReference type="NCBIfam" id="TIGR01498">
    <property type="entry name" value="folK"/>
    <property type="match status" value="1"/>
</dbReference>